<comment type="caution">
    <text evidence="1">The sequence shown here is derived from an EMBL/GenBank/DDBJ whole genome shotgun (WGS) entry which is preliminary data.</text>
</comment>
<sequence>MNQLMKYTYPSTSFEDDSNSILLDTGKTGPHNNLNINTATIEDLSNLIVAEMISSVKEDLRAITSNECPKKVRK</sequence>
<organism evidence="1 2">
    <name type="scientific">Marivirga lumbricoides</name>
    <dbReference type="NCBI Taxonomy" id="1046115"/>
    <lineage>
        <taxon>Bacteria</taxon>
        <taxon>Pseudomonadati</taxon>
        <taxon>Bacteroidota</taxon>
        <taxon>Cytophagia</taxon>
        <taxon>Cytophagales</taxon>
        <taxon>Marivirgaceae</taxon>
        <taxon>Marivirga</taxon>
    </lineage>
</organism>
<protein>
    <submittedName>
        <fullName evidence="1">Uncharacterized protein</fullName>
    </submittedName>
</protein>
<keyword evidence="2" id="KW-1185">Reference proteome</keyword>
<dbReference type="RefSeq" id="WP_188467648.1">
    <property type="nucleotide sequence ID" value="NZ_BAABHU010000021.1"/>
</dbReference>
<dbReference type="EMBL" id="BMEC01000021">
    <property type="protein sequence ID" value="GGC54703.1"/>
    <property type="molecule type" value="Genomic_DNA"/>
</dbReference>
<accession>A0ABQ1N6C3</accession>
<reference evidence="2" key="1">
    <citation type="journal article" date="2019" name="Int. J. Syst. Evol. Microbiol.">
        <title>The Global Catalogue of Microorganisms (GCM) 10K type strain sequencing project: providing services to taxonomists for standard genome sequencing and annotation.</title>
        <authorList>
            <consortium name="The Broad Institute Genomics Platform"/>
            <consortium name="The Broad Institute Genome Sequencing Center for Infectious Disease"/>
            <person name="Wu L."/>
            <person name="Ma J."/>
        </authorList>
    </citation>
    <scope>NUCLEOTIDE SEQUENCE [LARGE SCALE GENOMIC DNA]</scope>
    <source>
        <strain evidence="2">CGMCC 1.10832</strain>
    </source>
</reference>
<gene>
    <name evidence="1" type="ORF">GCM10011506_45430</name>
</gene>
<evidence type="ECO:0000313" key="1">
    <source>
        <dbReference type="EMBL" id="GGC54703.1"/>
    </source>
</evidence>
<evidence type="ECO:0000313" key="2">
    <source>
        <dbReference type="Proteomes" id="UP000636010"/>
    </source>
</evidence>
<dbReference type="Proteomes" id="UP000636010">
    <property type="component" value="Unassembled WGS sequence"/>
</dbReference>
<proteinExistence type="predicted"/>
<name>A0ABQ1N6C3_9BACT</name>